<accession>X0WJY9</accession>
<sequence>MKYYGAIEAGGTNFICAIGTLDGKILKKTNFPTTTPEETLKKACAFFIEENQKTPLASIGIACFGPIDLHKASKTYGAITTTPKPHWSHFNIVKAIKKEIDLPISFDTDVNGAALGEHFFGAAKGLNTFLYITVGTGIGVGGMTSSY</sequence>
<keyword evidence="6" id="KW-0418">Kinase</keyword>
<keyword evidence="4" id="KW-0479">Metal-binding</keyword>
<dbReference type="GO" id="GO:0008761">
    <property type="term" value="F:UDP-N-acetylglucosamine 2-epimerase activity"/>
    <property type="evidence" value="ECO:0007669"/>
    <property type="project" value="TreeGrafter"/>
</dbReference>
<evidence type="ECO:0000256" key="5">
    <source>
        <dbReference type="ARBA" id="ARBA00022741"/>
    </source>
</evidence>
<dbReference type="Gene3D" id="3.30.420.40">
    <property type="match status" value="2"/>
</dbReference>
<evidence type="ECO:0000256" key="7">
    <source>
        <dbReference type="ARBA" id="ARBA00022833"/>
    </source>
</evidence>
<evidence type="ECO:0000256" key="6">
    <source>
        <dbReference type="ARBA" id="ARBA00022777"/>
    </source>
</evidence>
<comment type="similarity">
    <text evidence="2">Belongs to the ROK (NagC/XylR) family.</text>
</comment>
<reference evidence="11" key="1">
    <citation type="journal article" date="2014" name="Front. Microbiol.">
        <title>High frequency of phylogenetically diverse reductive dehalogenase-homologous genes in deep subseafloor sedimentary metagenomes.</title>
        <authorList>
            <person name="Kawai M."/>
            <person name="Futagami T."/>
            <person name="Toyoda A."/>
            <person name="Takaki Y."/>
            <person name="Nishi S."/>
            <person name="Hori S."/>
            <person name="Arai W."/>
            <person name="Tsubouchi T."/>
            <person name="Morono Y."/>
            <person name="Uchiyama I."/>
            <person name="Ito T."/>
            <person name="Fujiyama A."/>
            <person name="Inagaki F."/>
            <person name="Takami H."/>
        </authorList>
    </citation>
    <scope>NUCLEOTIDE SEQUENCE</scope>
    <source>
        <strain evidence="11">Expedition CK06-06</strain>
    </source>
</reference>
<evidence type="ECO:0000256" key="9">
    <source>
        <dbReference type="ARBA" id="ARBA00022842"/>
    </source>
</evidence>
<evidence type="ECO:0000313" key="11">
    <source>
        <dbReference type="EMBL" id="GAG24833.1"/>
    </source>
</evidence>
<dbReference type="Pfam" id="PF00480">
    <property type="entry name" value="ROK"/>
    <property type="match status" value="1"/>
</dbReference>
<evidence type="ECO:0000256" key="2">
    <source>
        <dbReference type="ARBA" id="ARBA00006479"/>
    </source>
</evidence>
<dbReference type="GO" id="GO:0009384">
    <property type="term" value="F:N-acylmannosamine kinase activity"/>
    <property type="evidence" value="ECO:0007669"/>
    <property type="project" value="TreeGrafter"/>
</dbReference>
<proteinExistence type="inferred from homology"/>
<protein>
    <recommendedName>
        <fullName evidence="12">ROK family protein</fullName>
    </recommendedName>
</protein>
<keyword evidence="5" id="KW-0547">Nucleotide-binding</keyword>
<feature type="non-terminal residue" evidence="11">
    <location>
        <position position="147"/>
    </location>
</feature>
<dbReference type="FunFam" id="3.30.420.40:FF:000153">
    <property type="entry name" value="Putative fructokinase"/>
    <property type="match status" value="1"/>
</dbReference>
<comment type="caution">
    <text evidence="11">The sequence shown here is derived from an EMBL/GenBank/DDBJ whole genome shotgun (WGS) entry which is preliminary data.</text>
</comment>
<keyword evidence="10" id="KW-0119">Carbohydrate metabolism</keyword>
<dbReference type="PANTHER" id="PTHR18964:SF149">
    <property type="entry name" value="BIFUNCTIONAL UDP-N-ACETYLGLUCOSAMINE 2-EPIMERASE_N-ACETYLMANNOSAMINE KINASE"/>
    <property type="match status" value="1"/>
</dbReference>
<evidence type="ECO:0000256" key="10">
    <source>
        <dbReference type="ARBA" id="ARBA00023277"/>
    </source>
</evidence>
<organism evidence="11">
    <name type="scientific">marine sediment metagenome</name>
    <dbReference type="NCBI Taxonomy" id="412755"/>
    <lineage>
        <taxon>unclassified sequences</taxon>
        <taxon>metagenomes</taxon>
        <taxon>ecological metagenomes</taxon>
    </lineage>
</organism>
<dbReference type="SUPFAM" id="SSF53067">
    <property type="entry name" value="Actin-like ATPase domain"/>
    <property type="match status" value="1"/>
</dbReference>
<keyword evidence="7" id="KW-0862">Zinc</keyword>
<evidence type="ECO:0000256" key="4">
    <source>
        <dbReference type="ARBA" id="ARBA00022723"/>
    </source>
</evidence>
<dbReference type="GO" id="GO:0046872">
    <property type="term" value="F:metal ion binding"/>
    <property type="evidence" value="ECO:0007669"/>
    <property type="project" value="UniProtKB-KW"/>
</dbReference>
<evidence type="ECO:0008006" key="12">
    <source>
        <dbReference type="Google" id="ProtNLM"/>
    </source>
</evidence>
<dbReference type="InterPro" id="IPR000600">
    <property type="entry name" value="ROK"/>
</dbReference>
<evidence type="ECO:0000256" key="3">
    <source>
        <dbReference type="ARBA" id="ARBA00022679"/>
    </source>
</evidence>
<dbReference type="EMBL" id="BARS01034663">
    <property type="protein sequence ID" value="GAG24833.1"/>
    <property type="molecule type" value="Genomic_DNA"/>
</dbReference>
<keyword evidence="9" id="KW-0460">Magnesium</keyword>
<gene>
    <name evidence="11" type="ORF">S01H1_53529</name>
</gene>
<keyword evidence="3" id="KW-0808">Transferase</keyword>
<keyword evidence="8" id="KW-0067">ATP-binding</keyword>
<dbReference type="InterPro" id="IPR043129">
    <property type="entry name" value="ATPase_NBD"/>
</dbReference>
<dbReference type="AlphaFoldDB" id="X0WJY9"/>
<dbReference type="PANTHER" id="PTHR18964">
    <property type="entry name" value="ROK (REPRESSOR, ORF, KINASE) FAMILY"/>
    <property type="match status" value="1"/>
</dbReference>
<dbReference type="GO" id="GO:0005524">
    <property type="term" value="F:ATP binding"/>
    <property type="evidence" value="ECO:0007669"/>
    <property type="project" value="UniProtKB-KW"/>
</dbReference>
<comment type="cofactor">
    <cofactor evidence="1">
        <name>Mg(2+)</name>
        <dbReference type="ChEBI" id="CHEBI:18420"/>
    </cofactor>
</comment>
<evidence type="ECO:0000256" key="1">
    <source>
        <dbReference type="ARBA" id="ARBA00001946"/>
    </source>
</evidence>
<evidence type="ECO:0000256" key="8">
    <source>
        <dbReference type="ARBA" id="ARBA00022840"/>
    </source>
</evidence>
<name>X0WJY9_9ZZZZ</name>